<name>A0A815S5R8_9BILA</name>
<protein>
    <submittedName>
        <fullName evidence="1">Uncharacterized protein</fullName>
    </submittedName>
</protein>
<dbReference type="EMBL" id="CAJNOU010005622">
    <property type="protein sequence ID" value="CAF1483822.1"/>
    <property type="molecule type" value="Genomic_DNA"/>
</dbReference>
<reference evidence="1" key="1">
    <citation type="submission" date="2021-02" db="EMBL/GenBank/DDBJ databases">
        <authorList>
            <person name="Nowell W R."/>
        </authorList>
    </citation>
    <scope>NUCLEOTIDE SEQUENCE</scope>
</reference>
<dbReference type="AlphaFoldDB" id="A0A815S5R8"/>
<evidence type="ECO:0000313" key="2">
    <source>
        <dbReference type="Proteomes" id="UP000663889"/>
    </source>
</evidence>
<dbReference type="InterPro" id="IPR053064">
    <property type="entry name" value="Ankyrin-MYND_domain-protein"/>
</dbReference>
<accession>A0A815S5R8</accession>
<evidence type="ECO:0000313" key="1">
    <source>
        <dbReference type="EMBL" id="CAF1483822.1"/>
    </source>
</evidence>
<comment type="caution">
    <text evidence="1">The sequence shown here is derived from an EMBL/GenBank/DDBJ whole genome shotgun (WGS) entry which is preliminary data.</text>
</comment>
<dbReference type="PANTHER" id="PTHR15897:SF2">
    <property type="entry name" value="ANKYRIN REPEAT AND MYND DOMAIN-CONTAINING PROTEIN 1"/>
    <property type="match status" value="1"/>
</dbReference>
<dbReference type="Proteomes" id="UP000663889">
    <property type="component" value="Unassembled WGS sequence"/>
</dbReference>
<organism evidence="1 2">
    <name type="scientific">Rotaria sordida</name>
    <dbReference type="NCBI Taxonomy" id="392033"/>
    <lineage>
        <taxon>Eukaryota</taxon>
        <taxon>Metazoa</taxon>
        <taxon>Spiralia</taxon>
        <taxon>Gnathifera</taxon>
        <taxon>Rotifera</taxon>
        <taxon>Eurotatoria</taxon>
        <taxon>Bdelloidea</taxon>
        <taxon>Philodinida</taxon>
        <taxon>Philodinidae</taxon>
        <taxon>Rotaria</taxon>
    </lineage>
</organism>
<gene>
    <name evidence="1" type="ORF">SEV965_LOCUS35235</name>
</gene>
<dbReference type="PANTHER" id="PTHR15897">
    <property type="entry name" value="ANKYRIN REPEAT AND MYND DOMAIN PROTEIN 1"/>
    <property type="match status" value="1"/>
</dbReference>
<sequence length="102" mass="12027">MRDSPATIVIVLFVKNDHLYLIRFGPKHTLGSSVDYAYYSFFADAGISQTSYQSLTSQERIIYKERKELFAYIAKRFREEVTKRENFLRLPTSVTYEILEDE</sequence>
<proteinExistence type="predicted"/>